<dbReference type="Proteomes" id="UP000245631">
    <property type="component" value="Unassembled WGS sequence"/>
</dbReference>
<evidence type="ECO:0000313" key="2">
    <source>
        <dbReference type="Proteomes" id="UP000245631"/>
    </source>
</evidence>
<protein>
    <submittedName>
        <fullName evidence="1">Uncharacterized protein</fullName>
    </submittedName>
</protein>
<organism evidence="1 2">
    <name type="scientific">Rhizobium loti</name>
    <name type="common">Mesorhizobium loti</name>
    <dbReference type="NCBI Taxonomy" id="381"/>
    <lineage>
        <taxon>Bacteria</taxon>
        <taxon>Pseudomonadati</taxon>
        <taxon>Pseudomonadota</taxon>
        <taxon>Alphaproteobacteria</taxon>
        <taxon>Hyphomicrobiales</taxon>
        <taxon>Phyllobacteriaceae</taxon>
        <taxon>Mesorhizobium</taxon>
    </lineage>
</organism>
<name>A0A8E3B1B7_RHILI</name>
<reference evidence="1 2" key="1">
    <citation type="submission" date="2018-05" db="EMBL/GenBank/DDBJ databases">
        <title>Genomic Encyclopedia of Type Strains, Phase IV (KMG-IV): sequencing the most valuable type-strain genomes for metagenomic binning, comparative biology and taxonomic classification.</title>
        <authorList>
            <person name="Goeker M."/>
        </authorList>
    </citation>
    <scope>NUCLEOTIDE SEQUENCE [LARGE SCALE GENOMIC DNA]</scope>
    <source>
        <strain evidence="1 2">DSM 2626</strain>
    </source>
</reference>
<gene>
    <name evidence="1" type="ORF">C8D77_1327</name>
</gene>
<sequence>MTFAAHRHQRHFDLVLLHLLDVEGAASIGPAGESGDDLRRQLLATSWTRREPAAVESSTARKALVSAT</sequence>
<dbReference type="AlphaFoldDB" id="A0A8E3B1B7"/>
<dbReference type="GeneID" id="61056462"/>
<comment type="caution">
    <text evidence="1">The sequence shown here is derived from an EMBL/GenBank/DDBJ whole genome shotgun (WGS) entry which is preliminary data.</text>
</comment>
<dbReference type="RefSeq" id="WP_109672780.1">
    <property type="nucleotide sequence ID" value="NZ_QGGH01000032.1"/>
</dbReference>
<evidence type="ECO:0000313" key="1">
    <source>
        <dbReference type="EMBL" id="PWJ84683.1"/>
    </source>
</evidence>
<accession>A0A8E3B1B7</accession>
<dbReference type="EMBL" id="QGGH01000032">
    <property type="protein sequence ID" value="PWJ84683.1"/>
    <property type="molecule type" value="Genomic_DNA"/>
</dbReference>
<proteinExistence type="predicted"/>